<evidence type="ECO:0000259" key="14">
    <source>
        <dbReference type="Pfam" id="PF02163"/>
    </source>
</evidence>
<dbReference type="Pfam" id="PF02163">
    <property type="entry name" value="Peptidase_M50"/>
    <property type="match status" value="1"/>
</dbReference>
<keyword evidence="12 13" id="KW-0472">Membrane</keyword>
<feature type="transmembrane region" description="Helical" evidence="13">
    <location>
        <begin position="132"/>
        <end position="153"/>
    </location>
</feature>
<dbReference type="EMBL" id="FMYU01000004">
    <property type="protein sequence ID" value="SDC36330.1"/>
    <property type="molecule type" value="Genomic_DNA"/>
</dbReference>
<gene>
    <name evidence="15" type="ORF">SAMN05660835_00735</name>
</gene>
<dbReference type="GO" id="GO:0005886">
    <property type="term" value="C:plasma membrane"/>
    <property type="evidence" value="ECO:0007669"/>
    <property type="project" value="UniProtKB-SubCell"/>
</dbReference>
<evidence type="ECO:0000256" key="12">
    <source>
        <dbReference type="ARBA" id="ARBA00023136"/>
    </source>
</evidence>
<evidence type="ECO:0000313" key="16">
    <source>
        <dbReference type="Proteomes" id="UP000199411"/>
    </source>
</evidence>
<keyword evidence="10 13" id="KW-1133">Transmembrane helix</keyword>
<dbReference type="InterPro" id="IPR052348">
    <property type="entry name" value="Metallopeptidase_M50B"/>
</dbReference>
<keyword evidence="11" id="KW-0482">Metalloprotease</keyword>
<evidence type="ECO:0000256" key="4">
    <source>
        <dbReference type="ARBA" id="ARBA00022475"/>
    </source>
</evidence>
<evidence type="ECO:0000256" key="6">
    <source>
        <dbReference type="ARBA" id="ARBA00022692"/>
    </source>
</evidence>
<evidence type="ECO:0000256" key="1">
    <source>
        <dbReference type="ARBA" id="ARBA00001947"/>
    </source>
</evidence>
<keyword evidence="7" id="KW-0479">Metal-binding</keyword>
<evidence type="ECO:0000256" key="9">
    <source>
        <dbReference type="ARBA" id="ARBA00022833"/>
    </source>
</evidence>
<organism evidence="15 16">
    <name type="scientific">Desulfurella multipotens</name>
    <dbReference type="NCBI Taxonomy" id="79269"/>
    <lineage>
        <taxon>Bacteria</taxon>
        <taxon>Pseudomonadati</taxon>
        <taxon>Campylobacterota</taxon>
        <taxon>Desulfurellia</taxon>
        <taxon>Desulfurellales</taxon>
        <taxon>Desulfurellaceae</taxon>
        <taxon>Desulfurella</taxon>
    </lineage>
</organism>
<keyword evidence="8" id="KW-0378">Hydrolase</keyword>
<dbReference type="InterPro" id="IPR008915">
    <property type="entry name" value="Peptidase_M50"/>
</dbReference>
<feature type="domain" description="Peptidase M50" evidence="14">
    <location>
        <begin position="136"/>
        <end position="190"/>
    </location>
</feature>
<comment type="similarity">
    <text evidence="3">Belongs to the peptidase M50B family.</text>
</comment>
<feature type="transmembrane region" description="Helical" evidence="13">
    <location>
        <begin position="51"/>
        <end position="72"/>
    </location>
</feature>
<dbReference type="GO" id="GO:0008237">
    <property type="term" value="F:metallopeptidase activity"/>
    <property type="evidence" value="ECO:0007669"/>
    <property type="project" value="UniProtKB-KW"/>
</dbReference>
<feature type="transmembrane region" description="Helical" evidence="13">
    <location>
        <begin position="92"/>
        <end position="120"/>
    </location>
</feature>
<sequence length="210" mass="23043">MDASIILALPVLLLAIVIHEVSHGYVAYLFGDSTAKRAGRLTLNPIAHIDLFGTILLPALLIFVRSPVLFGWAKPVPVNFYALKNPKRDSIFVAIAGPASNISMAIFFAIVSWLLFFAFGNNTSVFLEDVRIMCMYGVQINIIFALFNLLPILPLDGGRVLAGLLPNRLAYQYSKLEPYGMYIVILLLFLGVLNFIIAISNPIVSFLLGG</sequence>
<evidence type="ECO:0000256" key="10">
    <source>
        <dbReference type="ARBA" id="ARBA00022989"/>
    </source>
</evidence>
<dbReference type="GO" id="GO:0006508">
    <property type="term" value="P:proteolysis"/>
    <property type="evidence" value="ECO:0007669"/>
    <property type="project" value="UniProtKB-KW"/>
</dbReference>
<evidence type="ECO:0000313" key="15">
    <source>
        <dbReference type="EMBL" id="SDC36330.1"/>
    </source>
</evidence>
<dbReference type="PANTHER" id="PTHR35864">
    <property type="entry name" value="ZINC METALLOPROTEASE MJ0611-RELATED"/>
    <property type="match status" value="1"/>
</dbReference>
<evidence type="ECO:0000256" key="5">
    <source>
        <dbReference type="ARBA" id="ARBA00022670"/>
    </source>
</evidence>
<evidence type="ECO:0000256" key="11">
    <source>
        <dbReference type="ARBA" id="ARBA00023049"/>
    </source>
</evidence>
<comment type="subcellular location">
    <subcellularLocation>
        <location evidence="2">Cell membrane</location>
        <topology evidence="2">Multi-pass membrane protein</topology>
    </subcellularLocation>
</comment>
<comment type="cofactor">
    <cofactor evidence="1">
        <name>Zn(2+)</name>
        <dbReference type="ChEBI" id="CHEBI:29105"/>
    </cofactor>
</comment>
<accession>A0A1G6KZ25</accession>
<dbReference type="CDD" id="cd06158">
    <property type="entry name" value="S2P-M50_like_1"/>
    <property type="match status" value="1"/>
</dbReference>
<evidence type="ECO:0000256" key="8">
    <source>
        <dbReference type="ARBA" id="ARBA00022801"/>
    </source>
</evidence>
<keyword evidence="5 15" id="KW-0645">Protease</keyword>
<evidence type="ECO:0000256" key="3">
    <source>
        <dbReference type="ARBA" id="ARBA00007931"/>
    </source>
</evidence>
<dbReference type="InterPro" id="IPR044537">
    <property type="entry name" value="Rip2-like"/>
</dbReference>
<evidence type="ECO:0000256" key="13">
    <source>
        <dbReference type="SAM" id="Phobius"/>
    </source>
</evidence>
<name>A0A1G6KZ25_9BACT</name>
<keyword evidence="4" id="KW-1003">Cell membrane</keyword>
<feature type="transmembrane region" description="Helical" evidence="13">
    <location>
        <begin position="179"/>
        <end position="208"/>
    </location>
</feature>
<reference evidence="16" key="1">
    <citation type="submission" date="2016-10" db="EMBL/GenBank/DDBJ databases">
        <authorList>
            <person name="Varghese N."/>
            <person name="Submissions S."/>
        </authorList>
    </citation>
    <scope>NUCLEOTIDE SEQUENCE [LARGE SCALE GENOMIC DNA]</scope>
    <source>
        <strain evidence="16">DSM 8415</strain>
    </source>
</reference>
<dbReference type="RefSeq" id="WP_092128221.1">
    <property type="nucleotide sequence ID" value="NZ_FMYU01000004.1"/>
</dbReference>
<dbReference type="Proteomes" id="UP000199411">
    <property type="component" value="Unassembled WGS sequence"/>
</dbReference>
<keyword evidence="6 13" id="KW-0812">Transmembrane</keyword>
<dbReference type="OrthoDB" id="9800627at2"/>
<dbReference type="PANTHER" id="PTHR35864:SF1">
    <property type="entry name" value="ZINC METALLOPROTEASE YWHC-RELATED"/>
    <property type="match status" value="1"/>
</dbReference>
<keyword evidence="9" id="KW-0862">Zinc</keyword>
<feature type="transmembrane region" description="Helical" evidence="13">
    <location>
        <begin position="6"/>
        <end position="30"/>
    </location>
</feature>
<keyword evidence="16" id="KW-1185">Reference proteome</keyword>
<dbReference type="AlphaFoldDB" id="A0A1G6KZ25"/>
<evidence type="ECO:0000256" key="7">
    <source>
        <dbReference type="ARBA" id="ARBA00022723"/>
    </source>
</evidence>
<evidence type="ECO:0000256" key="2">
    <source>
        <dbReference type="ARBA" id="ARBA00004651"/>
    </source>
</evidence>
<dbReference type="GO" id="GO:0046872">
    <property type="term" value="F:metal ion binding"/>
    <property type="evidence" value="ECO:0007669"/>
    <property type="project" value="UniProtKB-KW"/>
</dbReference>
<proteinExistence type="inferred from homology"/>
<protein>
    <submittedName>
        <fullName evidence="15">Zn-dependent protease (Includes SpoIVFB)</fullName>
    </submittedName>
</protein>